<dbReference type="PROSITE" id="PS51184">
    <property type="entry name" value="JMJC"/>
    <property type="match status" value="1"/>
</dbReference>
<proteinExistence type="inferred from homology"/>
<evidence type="ECO:0000256" key="11">
    <source>
        <dbReference type="ARBA" id="ARBA00022964"/>
    </source>
</evidence>
<evidence type="ECO:0000256" key="9">
    <source>
        <dbReference type="ARBA" id="ARBA00022833"/>
    </source>
</evidence>
<dbReference type="PROSITE" id="PS01359">
    <property type="entry name" value="ZF_PHD_1"/>
    <property type="match status" value="1"/>
</dbReference>
<keyword evidence="9" id="KW-0862">Zinc</keyword>
<evidence type="ECO:0000256" key="19">
    <source>
        <dbReference type="PROSITE-ProRule" id="PRU00146"/>
    </source>
</evidence>
<dbReference type="InterPro" id="IPR011011">
    <property type="entry name" value="Znf_FYVE_PHD"/>
</dbReference>
<reference evidence="23" key="1">
    <citation type="submission" date="2013-12" db="EMBL/GenBank/DDBJ databases">
        <authorList>
            <person name="Genoscope - CEA"/>
        </authorList>
    </citation>
    <scope>NUCLEOTIDE SEQUENCE</scope>
    <source>
        <strain evidence="23">CBS 1993</strain>
    </source>
</reference>
<comment type="function">
    <text evidence="2">Histone demethylase that specifically demethylates 'Lys-36' of histone H3, thereby playing a central role in histone code.</text>
</comment>
<comment type="subcellular location">
    <subcellularLocation>
        <location evidence="3">Nucleus</location>
    </subcellularLocation>
</comment>
<dbReference type="Proteomes" id="UP000019384">
    <property type="component" value="Unassembled WGS sequence"/>
</dbReference>
<evidence type="ECO:0000313" key="24">
    <source>
        <dbReference type="Proteomes" id="UP000019384"/>
    </source>
</evidence>
<dbReference type="InterPro" id="IPR050690">
    <property type="entry name" value="JHDM1_Histone_Demethylase"/>
</dbReference>
<evidence type="ECO:0000256" key="10">
    <source>
        <dbReference type="ARBA" id="ARBA00022853"/>
    </source>
</evidence>
<dbReference type="EMBL" id="HG793125">
    <property type="protein sequence ID" value="CDK25117.1"/>
    <property type="molecule type" value="Genomic_DNA"/>
</dbReference>
<dbReference type="GeneID" id="34518517"/>
<evidence type="ECO:0000259" key="22">
    <source>
        <dbReference type="PROSITE" id="PS51184"/>
    </source>
</evidence>
<dbReference type="Gene3D" id="2.60.120.650">
    <property type="entry name" value="Cupin"/>
    <property type="match status" value="1"/>
</dbReference>
<dbReference type="CDD" id="cd15517">
    <property type="entry name" value="PHD_TCF19_like"/>
    <property type="match status" value="1"/>
</dbReference>
<keyword evidence="7" id="KW-0479">Metal-binding</keyword>
<dbReference type="PROSITE" id="PS50016">
    <property type="entry name" value="ZF_PHD_2"/>
    <property type="match status" value="1"/>
</dbReference>
<evidence type="ECO:0000256" key="8">
    <source>
        <dbReference type="ARBA" id="ARBA00022771"/>
    </source>
</evidence>
<dbReference type="OrthoDB" id="5876800at2759"/>
<evidence type="ECO:0000256" key="15">
    <source>
        <dbReference type="ARBA" id="ARBA00023163"/>
    </source>
</evidence>
<evidence type="ECO:0000256" key="20">
    <source>
        <dbReference type="SAM" id="MobiDB-lite"/>
    </source>
</evidence>
<reference evidence="23" key="2">
    <citation type="submission" date="2014-02" db="EMBL/GenBank/DDBJ databases">
        <title>Complete DNA sequence of /Kuraishia capsulata/ illustrates novel genomic features among budding yeasts (/Saccharomycotina/).</title>
        <authorList>
            <person name="Morales L."/>
            <person name="Noel B."/>
            <person name="Porcel B."/>
            <person name="Marcet-Houben M."/>
            <person name="Hullo M-F."/>
            <person name="Sacerdot C."/>
            <person name="Tekaia F."/>
            <person name="Leh-Louis V."/>
            <person name="Despons L."/>
            <person name="Khanna V."/>
            <person name="Aury J-M."/>
            <person name="Barbe V."/>
            <person name="Couloux A."/>
            <person name="Labadie K."/>
            <person name="Pelletier E."/>
            <person name="Souciet J-L."/>
            <person name="Boekhout T."/>
            <person name="Gabaldon T."/>
            <person name="Wincker P."/>
            <person name="Dujon B."/>
        </authorList>
    </citation>
    <scope>NUCLEOTIDE SEQUENCE</scope>
    <source>
        <strain evidence="23">CBS 1993</strain>
    </source>
</reference>
<feature type="domain" description="PHD-type" evidence="21">
    <location>
        <begin position="7"/>
        <end position="63"/>
    </location>
</feature>
<dbReference type="SUPFAM" id="SSF57903">
    <property type="entry name" value="FYVE/PHD zinc finger"/>
    <property type="match status" value="1"/>
</dbReference>
<evidence type="ECO:0000313" key="23">
    <source>
        <dbReference type="EMBL" id="CDK25117.1"/>
    </source>
</evidence>
<dbReference type="SMART" id="SM00249">
    <property type="entry name" value="PHD"/>
    <property type="match status" value="1"/>
</dbReference>
<dbReference type="SMART" id="SM00558">
    <property type="entry name" value="JmjC"/>
    <property type="match status" value="1"/>
</dbReference>
<dbReference type="Pfam" id="PF00628">
    <property type="entry name" value="PHD"/>
    <property type="match status" value="1"/>
</dbReference>
<dbReference type="EC" id="1.14.11.27" evidence="5"/>
<accession>W6MKD2</accession>
<organism evidence="23 24">
    <name type="scientific">Kuraishia capsulata CBS 1993</name>
    <dbReference type="NCBI Taxonomy" id="1382522"/>
    <lineage>
        <taxon>Eukaryota</taxon>
        <taxon>Fungi</taxon>
        <taxon>Dikarya</taxon>
        <taxon>Ascomycota</taxon>
        <taxon>Saccharomycotina</taxon>
        <taxon>Pichiomycetes</taxon>
        <taxon>Pichiales</taxon>
        <taxon>Pichiaceae</taxon>
        <taxon>Kuraishia</taxon>
    </lineage>
</organism>
<dbReference type="Pfam" id="PF13621">
    <property type="entry name" value="Cupin_8"/>
    <property type="match status" value="1"/>
</dbReference>
<dbReference type="RefSeq" id="XP_022457129.1">
    <property type="nucleotide sequence ID" value="XM_022605686.1"/>
</dbReference>
<dbReference type="PANTHER" id="PTHR23123">
    <property type="entry name" value="PHD/F-BOX CONTAINING PROTEIN"/>
    <property type="match status" value="1"/>
</dbReference>
<evidence type="ECO:0000256" key="12">
    <source>
        <dbReference type="ARBA" id="ARBA00023002"/>
    </source>
</evidence>
<dbReference type="STRING" id="1382522.W6MKD2"/>
<keyword evidence="11" id="KW-0223">Dioxygenase</keyword>
<dbReference type="Pfam" id="PF17811">
    <property type="entry name" value="JHD"/>
    <property type="match status" value="1"/>
</dbReference>
<keyword evidence="13" id="KW-0408">Iron</keyword>
<evidence type="ECO:0000256" key="1">
    <source>
        <dbReference type="ARBA" id="ARBA00001954"/>
    </source>
</evidence>
<keyword evidence="12" id="KW-0560">Oxidoreductase</keyword>
<evidence type="ECO:0000256" key="6">
    <source>
        <dbReference type="ARBA" id="ARBA00015153"/>
    </source>
</evidence>
<dbReference type="InterPro" id="IPR001965">
    <property type="entry name" value="Znf_PHD"/>
</dbReference>
<dbReference type="GO" id="GO:0008270">
    <property type="term" value="F:zinc ion binding"/>
    <property type="evidence" value="ECO:0007669"/>
    <property type="project" value="UniProtKB-KW"/>
</dbReference>
<dbReference type="InterPro" id="IPR019786">
    <property type="entry name" value="Zinc_finger_PHD-type_CS"/>
</dbReference>
<keyword evidence="14" id="KW-0805">Transcription regulation</keyword>
<keyword evidence="8 19" id="KW-0863">Zinc-finger</keyword>
<dbReference type="InterPro" id="IPR041667">
    <property type="entry name" value="Cupin_8"/>
</dbReference>
<protein>
    <recommendedName>
        <fullName evidence="6">JmjC domain-containing histone demethylation protein 1</fullName>
        <ecNumber evidence="5">1.14.11.27</ecNumber>
    </recommendedName>
    <alternativeName>
        <fullName evidence="17">[Histone-H3]-lysine-36 demethylase 1</fullName>
    </alternativeName>
</protein>
<comment type="catalytic activity">
    <reaction evidence="18">
        <text>N(6),N(6)-dimethyl-L-lysyl(36)-[histone H3] + 2 2-oxoglutarate + 2 O2 = L-lysyl(36)-[histone H3] + 2 formaldehyde + 2 succinate + 2 CO2</text>
        <dbReference type="Rhea" id="RHEA:42032"/>
        <dbReference type="Rhea" id="RHEA-COMP:9785"/>
        <dbReference type="Rhea" id="RHEA-COMP:9787"/>
        <dbReference type="ChEBI" id="CHEBI:15379"/>
        <dbReference type="ChEBI" id="CHEBI:16526"/>
        <dbReference type="ChEBI" id="CHEBI:16810"/>
        <dbReference type="ChEBI" id="CHEBI:16842"/>
        <dbReference type="ChEBI" id="CHEBI:29969"/>
        <dbReference type="ChEBI" id="CHEBI:30031"/>
        <dbReference type="ChEBI" id="CHEBI:61976"/>
        <dbReference type="EC" id="1.14.11.27"/>
    </reaction>
</comment>
<gene>
    <name evidence="23" type="ORF">KUCA_T00001084001</name>
</gene>
<evidence type="ECO:0000256" key="4">
    <source>
        <dbReference type="ARBA" id="ARBA00008037"/>
    </source>
</evidence>
<dbReference type="AlphaFoldDB" id="W6MKD2"/>
<dbReference type="HOGENOM" id="CLU_003540_6_2_1"/>
<evidence type="ECO:0000259" key="21">
    <source>
        <dbReference type="PROSITE" id="PS50016"/>
    </source>
</evidence>
<dbReference type="GO" id="GO:0005634">
    <property type="term" value="C:nucleus"/>
    <property type="evidence" value="ECO:0007669"/>
    <property type="project" value="UniProtKB-SubCell"/>
</dbReference>
<name>W6MKD2_9ASCO</name>
<comment type="cofactor">
    <cofactor evidence="1">
        <name>Fe(2+)</name>
        <dbReference type="ChEBI" id="CHEBI:29033"/>
    </cofactor>
</comment>
<keyword evidence="15" id="KW-0804">Transcription</keyword>
<comment type="similarity">
    <text evidence="4">Belongs to the JHDM1 histone demethylase family.</text>
</comment>
<keyword evidence="10" id="KW-0156">Chromatin regulator</keyword>
<dbReference type="GO" id="GO:0140680">
    <property type="term" value="F:histone H3K36me/H3K36me2 demethylase activity"/>
    <property type="evidence" value="ECO:0007669"/>
    <property type="project" value="UniProtKB-EC"/>
</dbReference>
<dbReference type="InterPro" id="IPR041070">
    <property type="entry name" value="JHD"/>
</dbReference>
<sequence length="550" mass="62966">MQCDMTINECPLCDNNPESSLTLEIDWIQCDICNQWYHTQCLSLPKTQANSIKNYHCEKCLRANPDIGPSILKRRSGRQRHVVDYQALNEEGELRYIEEHMHIKRFTKYECNNEGKVIVINPSDHKSEYEVLDDALVKELIKKTKLSVPIIMPSAVGKSMAHEKGYNLELSFPGGMTVTEITELLGEDHAVEVMDVLTQDNDRWTLGRWRDYYNLDASERGKIRNVLSLEVSDTGLGDIVRIPKFVQDIDIVERVWREIVSSKLIDGDSPSWIERPKVTKYCLMSVKDAFTDFHLDFGGTSVYYTILKGQKSFLMFPPTDDNLLAYQKWCLRSDQNETWFGDMIDTKSEQNRGVKIDIFQGDLLVLPSGWIHAVYTPVDSVVIGGNYLSSFSTETQLKVFEIEQATKVPERFKFPNFNKIMWLIGFYSYKSSTDLSVEDVESLERLLPFYENQLELINSDATTGRDSKKLKKHIKLSLPTKIIGKPQVFVDNYRAWIGALRAADSEPSTSTIKLETDRKHDIESLSESPRRKKRSSLTADARGPAAKVKV</sequence>
<evidence type="ECO:0000256" key="16">
    <source>
        <dbReference type="ARBA" id="ARBA00023242"/>
    </source>
</evidence>
<evidence type="ECO:0000256" key="18">
    <source>
        <dbReference type="ARBA" id="ARBA00047915"/>
    </source>
</evidence>
<evidence type="ECO:0000256" key="14">
    <source>
        <dbReference type="ARBA" id="ARBA00023015"/>
    </source>
</evidence>
<evidence type="ECO:0000256" key="7">
    <source>
        <dbReference type="ARBA" id="ARBA00022723"/>
    </source>
</evidence>
<evidence type="ECO:0000256" key="13">
    <source>
        <dbReference type="ARBA" id="ARBA00023004"/>
    </source>
</evidence>
<evidence type="ECO:0000256" key="17">
    <source>
        <dbReference type="ARBA" id="ARBA00031083"/>
    </source>
</evidence>
<dbReference type="InterPro" id="IPR003347">
    <property type="entry name" value="JmjC_dom"/>
</dbReference>
<dbReference type="SUPFAM" id="SSF51197">
    <property type="entry name" value="Clavaminate synthase-like"/>
    <property type="match status" value="1"/>
</dbReference>
<feature type="compositionally biased region" description="Basic and acidic residues" evidence="20">
    <location>
        <begin position="514"/>
        <end position="523"/>
    </location>
</feature>
<feature type="domain" description="JmjC" evidence="22">
    <location>
        <begin position="244"/>
        <end position="404"/>
    </location>
</feature>
<dbReference type="InterPro" id="IPR019787">
    <property type="entry name" value="Znf_PHD-finger"/>
</dbReference>
<feature type="region of interest" description="Disordered" evidence="20">
    <location>
        <begin position="508"/>
        <end position="550"/>
    </location>
</feature>
<evidence type="ECO:0000256" key="2">
    <source>
        <dbReference type="ARBA" id="ARBA00003909"/>
    </source>
</evidence>
<keyword evidence="16" id="KW-0539">Nucleus</keyword>
<evidence type="ECO:0000256" key="5">
    <source>
        <dbReference type="ARBA" id="ARBA00013246"/>
    </source>
</evidence>
<keyword evidence="24" id="KW-1185">Reference proteome</keyword>
<evidence type="ECO:0000256" key="3">
    <source>
        <dbReference type="ARBA" id="ARBA00004123"/>
    </source>
</evidence>